<proteinExistence type="predicted"/>
<evidence type="ECO:0000256" key="2">
    <source>
        <dbReference type="SAM" id="Phobius"/>
    </source>
</evidence>
<dbReference type="EMBL" id="CAEZXR010000026">
    <property type="protein sequence ID" value="CAB4690094.1"/>
    <property type="molecule type" value="Genomic_DNA"/>
</dbReference>
<feature type="transmembrane region" description="Helical" evidence="2">
    <location>
        <begin position="53"/>
        <end position="73"/>
    </location>
</feature>
<reference evidence="3" key="1">
    <citation type="submission" date="2020-05" db="EMBL/GenBank/DDBJ databases">
        <authorList>
            <person name="Chiriac C."/>
            <person name="Salcher M."/>
            <person name="Ghai R."/>
            <person name="Kavagutti S V."/>
        </authorList>
    </citation>
    <scope>NUCLEOTIDE SEQUENCE</scope>
</reference>
<dbReference type="AlphaFoldDB" id="A0A6J6P0A7"/>
<feature type="region of interest" description="Disordered" evidence="1">
    <location>
        <begin position="88"/>
        <end position="121"/>
    </location>
</feature>
<protein>
    <submittedName>
        <fullName evidence="3">Unannotated protein</fullName>
    </submittedName>
</protein>
<sequence>MISHTAALVRRAFGALVALALIGVGSVLLAAPAGADVPVGWSDPDPVDPLHTVLVLVGIPLILLVVITVLVYAPALVRGERLAPGAPAVENQWLGGPRRTTAELAAPDTDDSQAGGASARW</sequence>
<keyword evidence="2" id="KW-0472">Membrane</keyword>
<keyword evidence="2" id="KW-0812">Transmembrane</keyword>
<organism evidence="3">
    <name type="scientific">freshwater metagenome</name>
    <dbReference type="NCBI Taxonomy" id="449393"/>
    <lineage>
        <taxon>unclassified sequences</taxon>
        <taxon>metagenomes</taxon>
        <taxon>ecological metagenomes</taxon>
    </lineage>
</organism>
<gene>
    <name evidence="3" type="ORF">UFOPK2579_00349</name>
</gene>
<evidence type="ECO:0000313" key="3">
    <source>
        <dbReference type="EMBL" id="CAB4690094.1"/>
    </source>
</evidence>
<keyword evidence="2" id="KW-1133">Transmembrane helix</keyword>
<feature type="transmembrane region" description="Helical" evidence="2">
    <location>
        <begin position="12"/>
        <end position="33"/>
    </location>
</feature>
<accession>A0A6J6P0A7</accession>
<name>A0A6J6P0A7_9ZZZZ</name>
<evidence type="ECO:0000256" key="1">
    <source>
        <dbReference type="SAM" id="MobiDB-lite"/>
    </source>
</evidence>